<organism evidence="10 11">
    <name type="scientific">Bifidobacterium asteroides</name>
    <dbReference type="NCBI Taxonomy" id="1684"/>
    <lineage>
        <taxon>Bacteria</taxon>
        <taxon>Bacillati</taxon>
        <taxon>Actinomycetota</taxon>
        <taxon>Actinomycetes</taxon>
        <taxon>Bifidobacteriales</taxon>
        <taxon>Bifidobacteriaceae</taxon>
        <taxon>Bifidobacterium</taxon>
    </lineage>
</organism>
<dbReference type="Gene3D" id="1.10.3720.10">
    <property type="entry name" value="MetI-like"/>
    <property type="match status" value="1"/>
</dbReference>
<dbReference type="SUPFAM" id="SSF161098">
    <property type="entry name" value="MetI-like"/>
    <property type="match status" value="1"/>
</dbReference>
<feature type="transmembrane region" description="Helical" evidence="7">
    <location>
        <begin position="132"/>
        <end position="157"/>
    </location>
</feature>
<evidence type="ECO:0000256" key="1">
    <source>
        <dbReference type="ARBA" id="ARBA00004651"/>
    </source>
</evidence>
<feature type="region of interest" description="Disordered" evidence="8">
    <location>
        <begin position="1"/>
        <end position="29"/>
    </location>
</feature>
<dbReference type="CDD" id="cd06261">
    <property type="entry name" value="TM_PBP2"/>
    <property type="match status" value="1"/>
</dbReference>
<feature type="transmembrane region" description="Helical" evidence="7">
    <location>
        <begin position="38"/>
        <end position="60"/>
    </location>
</feature>
<evidence type="ECO:0000313" key="11">
    <source>
        <dbReference type="Proteomes" id="UP000317536"/>
    </source>
</evidence>
<comment type="caution">
    <text evidence="10">The sequence shown here is derived from an EMBL/GenBank/DDBJ whole genome shotgun (WGS) entry which is preliminary data.</text>
</comment>
<comment type="similarity">
    <text evidence="7">Belongs to the binding-protein-dependent transport system permease family.</text>
</comment>
<reference evidence="10 11" key="1">
    <citation type="submission" date="2019-07" db="EMBL/GenBank/DDBJ databases">
        <title>Bifidobacterium asteroides genomes.</title>
        <authorList>
            <person name="Zheng H."/>
        </authorList>
    </citation>
    <scope>NUCLEOTIDE SEQUENCE [LARGE SCALE GENOMIC DNA]</scope>
    <source>
        <strain evidence="10 11">W8111</strain>
    </source>
</reference>
<keyword evidence="5 7" id="KW-1133">Transmembrane helix</keyword>
<feature type="transmembrane region" description="Helical" evidence="7">
    <location>
        <begin position="219"/>
        <end position="243"/>
    </location>
</feature>
<dbReference type="Proteomes" id="UP000317536">
    <property type="component" value="Unassembled WGS sequence"/>
</dbReference>
<feature type="transmembrane region" description="Helical" evidence="7">
    <location>
        <begin position="163"/>
        <end position="181"/>
    </location>
</feature>
<gene>
    <name evidence="10" type="ORF">FPK29_05250</name>
</gene>
<evidence type="ECO:0000256" key="7">
    <source>
        <dbReference type="RuleBase" id="RU363032"/>
    </source>
</evidence>
<protein>
    <submittedName>
        <fullName evidence="10">Carbohydrate ABC transporter permease</fullName>
    </submittedName>
</protein>
<dbReference type="InterPro" id="IPR050901">
    <property type="entry name" value="BP-dep_ABC_trans_perm"/>
</dbReference>
<dbReference type="GO" id="GO:0055085">
    <property type="term" value="P:transmembrane transport"/>
    <property type="evidence" value="ECO:0007669"/>
    <property type="project" value="InterPro"/>
</dbReference>
<dbReference type="Pfam" id="PF00528">
    <property type="entry name" value="BPD_transp_1"/>
    <property type="match status" value="1"/>
</dbReference>
<feature type="transmembrane region" description="Helical" evidence="7">
    <location>
        <begin position="263"/>
        <end position="286"/>
    </location>
</feature>
<evidence type="ECO:0000256" key="6">
    <source>
        <dbReference type="ARBA" id="ARBA00023136"/>
    </source>
</evidence>
<name>A0A556RA41_9BIFI</name>
<feature type="domain" description="ABC transmembrane type-1" evidence="9">
    <location>
        <begin position="95"/>
        <end position="287"/>
    </location>
</feature>
<keyword evidence="3" id="KW-1003">Cell membrane</keyword>
<feature type="compositionally biased region" description="Basic residues" evidence="8">
    <location>
        <begin position="13"/>
        <end position="23"/>
    </location>
</feature>
<proteinExistence type="inferred from homology"/>
<evidence type="ECO:0000256" key="4">
    <source>
        <dbReference type="ARBA" id="ARBA00022692"/>
    </source>
</evidence>
<dbReference type="AlphaFoldDB" id="A0A556RA41"/>
<dbReference type="InterPro" id="IPR000515">
    <property type="entry name" value="MetI-like"/>
</dbReference>
<evidence type="ECO:0000313" key="10">
    <source>
        <dbReference type="EMBL" id="TSJ85760.1"/>
    </source>
</evidence>
<keyword evidence="6 7" id="KW-0472">Membrane</keyword>
<feature type="transmembrane region" description="Helical" evidence="7">
    <location>
        <begin position="99"/>
        <end position="120"/>
    </location>
</feature>
<evidence type="ECO:0000256" key="5">
    <source>
        <dbReference type="ARBA" id="ARBA00022989"/>
    </source>
</evidence>
<evidence type="ECO:0000259" key="9">
    <source>
        <dbReference type="PROSITE" id="PS50928"/>
    </source>
</evidence>
<dbReference type="PANTHER" id="PTHR32243:SF18">
    <property type="entry name" value="INNER MEMBRANE ABC TRANSPORTER PERMEASE PROTEIN YCJP"/>
    <property type="match status" value="1"/>
</dbReference>
<sequence length="302" mass="33470">MSEAIRQPVTGRRPARTVGHRGRLNTPTSPTRHGLSACLSYIAMGVVFVAFILPLLWLFFAAFDGEATFQTKIPRHWTLKNFAAIMTKDQTFLPLWNSFLISAVVTVIVLACAVLCAYPLSRYRSKFNKPFLYTILFGTCLPITCLMVPVYSLFVMLHLLDSMTGTIFFLAASSLPMAIWMTKNFMDSVPVELEEAAWVDGASMLKSLRLVVVPLMKPGLAAVSIFILMGTWGNFFVPYMLLLSPNKQPASVTIYSFFGQHGMIIYGQLAAFSLIYSLPVVIMYVIANRFLGTYSLAGGVKG</sequence>
<dbReference type="PANTHER" id="PTHR32243">
    <property type="entry name" value="MALTOSE TRANSPORT SYSTEM PERMEASE-RELATED"/>
    <property type="match status" value="1"/>
</dbReference>
<dbReference type="EMBL" id="VMHJ01000002">
    <property type="protein sequence ID" value="TSJ85760.1"/>
    <property type="molecule type" value="Genomic_DNA"/>
</dbReference>
<accession>A0A556RA41</accession>
<evidence type="ECO:0000256" key="8">
    <source>
        <dbReference type="SAM" id="MobiDB-lite"/>
    </source>
</evidence>
<evidence type="ECO:0000256" key="3">
    <source>
        <dbReference type="ARBA" id="ARBA00022475"/>
    </source>
</evidence>
<dbReference type="InterPro" id="IPR035906">
    <property type="entry name" value="MetI-like_sf"/>
</dbReference>
<comment type="subcellular location">
    <subcellularLocation>
        <location evidence="1 7">Cell membrane</location>
        <topology evidence="1 7">Multi-pass membrane protein</topology>
    </subcellularLocation>
</comment>
<keyword evidence="2 7" id="KW-0813">Transport</keyword>
<dbReference type="PROSITE" id="PS50928">
    <property type="entry name" value="ABC_TM1"/>
    <property type="match status" value="1"/>
</dbReference>
<dbReference type="GO" id="GO:0005886">
    <property type="term" value="C:plasma membrane"/>
    <property type="evidence" value="ECO:0007669"/>
    <property type="project" value="UniProtKB-SubCell"/>
</dbReference>
<keyword evidence="4 7" id="KW-0812">Transmembrane</keyword>
<evidence type="ECO:0000256" key="2">
    <source>
        <dbReference type="ARBA" id="ARBA00022448"/>
    </source>
</evidence>